<feature type="domain" description="SusD-like N-terminal" evidence="8">
    <location>
        <begin position="23"/>
        <end position="242"/>
    </location>
</feature>
<keyword evidence="3 6" id="KW-0732">Signal</keyword>
<sequence>MKKIYKSLVFTMATIALTSCVNDWLDLTPSDSIPSNSAITNYNDAKTALYGMYDGLQGNSTYTQYYASRMFYYGDVRGDDMQARTQGMRSSSCYEMKYTIDDAPNMWNVQYNVLRRANRLIEAVENNKITDAEKNQANVNNIYAQAKSVRALVHFDLVKVYGMPYSFDNGASMGVPIVTTPIDPLNANAIPGRNTVAEVYTQIVKDLTEAIDSKALNVSKSAGDNQGFIDEWAAKALLTRVYIYMGKNQEALDMAKNIIENSPYSLWTKAQYANAWDKNNANHINEMIFELVNSGSDDWADREGIAYLYHEDGYADAICTKSFVDMLAQDPSDVRLDVILPVQLKTDDNGKPTDMYKTYGDNRIFINKFPMGSLGDMRLNNLPILRLSEVYLNAAEAAAKLNDKTSTAKYLNEIIKNRTDDTKQLVTESTATLERVLLERRKELVGEGQRFFDAMRNNETVTRYTNEDEKGWHYSINKESQVFDRTYFRTILPIPVSETNANPTLKAQQNPGY</sequence>
<keyword evidence="4" id="KW-0472">Membrane</keyword>
<evidence type="ECO:0000256" key="5">
    <source>
        <dbReference type="ARBA" id="ARBA00023237"/>
    </source>
</evidence>
<feature type="chain" id="PRO_5001668779" description="RagB/SusD family nutrient uptake outer membrane protein" evidence="6">
    <location>
        <begin position="22"/>
        <end position="513"/>
    </location>
</feature>
<evidence type="ECO:0000259" key="7">
    <source>
        <dbReference type="Pfam" id="PF07980"/>
    </source>
</evidence>
<accession>A0A069S4L0</accession>
<reference evidence="9 10" key="1">
    <citation type="submission" date="2014-04" db="EMBL/GenBank/DDBJ databases">
        <authorList>
            <person name="Sears C."/>
            <person name="Carroll K."/>
            <person name="Sack B.R."/>
            <person name="Qadri F."/>
            <person name="Myers L.L."/>
            <person name="Chung G.-T."/>
            <person name="Escheverria P."/>
            <person name="Fraser C.M."/>
            <person name="Sadzewicz L."/>
            <person name="Shefchek K.A."/>
            <person name="Tallon L."/>
            <person name="Das S.P."/>
            <person name="Daugherty S."/>
            <person name="Mongodin E.F."/>
        </authorList>
    </citation>
    <scope>NUCLEOTIDE SEQUENCE [LARGE SCALE GENOMIC DNA]</scope>
    <source>
        <strain evidence="9 10">3975 RP4</strain>
    </source>
</reference>
<dbReference type="RefSeq" id="WP_032953475.1">
    <property type="nucleotide sequence ID" value="NZ_JNHM01000143.1"/>
</dbReference>
<evidence type="ECO:0000256" key="2">
    <source>
        <dbReference type="ARBA" id="ARBA00006275"/>
    </source>
</evidence>
<feature type="domain" description="RagB/SusD" evidence="7">
    <location>
        <begin position="355"/>
        <end position="513"/>
    </location>
</feature>
<comment type="similarity">
    <text evidence="2">Belongs to the SusD family.</text>
</comment>
<dbReference type="InterPro" id="IPR011990">
    <property type="entry name" value="TPR-like_helical_dom_sf"/>
</dbReference>
<comment type="caution">
    <text evidence="9">The sequence shown here is derived from an EMBL/GenBank/DDBJ whole genome shotgun (WGS) entry which is preliminary data.</text>
</comment>
<keyword evidence="5" id="KW-0998">Cell outer membrane</keyword>
<dbReference type="Gene3D" id="1.25.40.390">
    <property type="match status" value="1"/>
</dbReference>
<dbReference type="GO" id="GO:0009279">
    <property type="term" value="C:cell outer membrane"/>
    <property type="evidence" value="ECO:0007669"/>
    <property type="project" value="UniProtKB-SubCell"/>
</dbReference>
<evidence type="ECO:0008006" key="11">
    <source>
        <dbReference type="Google" id="ProtNLM"/>
    </source>
</evidence>
<protein>
    <recommendedName>
        <fullName evidence="11">RagB/SusD family nutrient uptake outer membrane protein</fullName>
    </recommendedName>
</protein>
<proteinExistence type="inferred from homology"/>
<evidence type="ECO:0000256" key="3">
    <source>
        <dbReference type="ARBA" id="ARBA00022729"/>
    </source>
</evidence>
<dbReference type="Gene3D" id="1.25.40.900">
    <property type="match status" value="1"/>
</dbReference>
<dbReference type="AlphaFoldDB" id="A0A069S4L0"/>
<name>A0A069S4L0_PHOVU</name>
<gene>
    <name evidence="9" type="ORF">M099_3811</name>
</gene>
<evidence type="ECO:0000313" key="10">
    <source>
        <dbReference type="Proteomes" id="UP000027661"/>
    </source>
</evidence>
<dbReference type="EMBL" id="JNHM01000143">
    <property type="protein sequence ID" value="KDS45403.1"/>
    <property type="molecule type" value="Genomic_DNA"/>
</dbReference>
<dbReference type="InterPro" id="IPR012944">
    <property type="entry name" value="SusD_RagB_dom"/>
</dbReference>
<comment type="subcellular location">
    <subcellularLocation>
        <location evidence="1">Cell outer membrane</location>
    </subcellularLocation>
</comment>
<evidence type="ECO:0000256" key="6">
    <source>
        <dbReference type="SAM" id="SignalP"/>
    </source>
</evidence>
<evidence type="ECO:0000256" key="4">
    <source>
        <dbReference type="ARBA" id="ARBA00023136"/>
    </source>
</evidence>
<dbReference type="InterPro" id="IPR033985">
    <property type="entry name" value="SusD-like_N"/>
</dbReference>
<dbReference type="Gene3D" id="2.20.20.130">
    <property type="match status" value="1"/>
</dbReference>
<dbReference type="Proteomes" id="UP000027661">
    <property type="component" value="Unassembled WGS sequence"/>
</dbReference>
<dbReference type="CDD" id="cd08977">
    <property type="entry name" value="SusD"/>
    <property type="match status" value="1"/>
</dbReference>
<evidence type="ECO:0000259" key="8">
    <source>
        <dbReference type="Pfam" id="PF14322"/>
    </source>
</evidence>
<dbReference type="PATRIC" id="fig|1339352.3.peg.3575"/>
<organism evidence="9 10">
    <name type="scientific">Phocaeicola vulgatus str. 3975 RP4</name>
    <dbReference type="NCBI Taxonomy" id="1339352"/>
    <lineage>
        <taxon>Bacteria</taxon>
        <taxon>Pseudomonadati</taxon>
        <taxon>Bacteroidota</taxon>
        <taxon>Bacteroidia</taxon>
        <taxon>Bacteroidales</taxon>
        <taxon>Bacteroidaceae</taxon>
        <taxon>Phocaeicola</taxon>
    </lineage>
</organism>
<feature type="signal peptide" evidence="6">
    <location>
        <begin position="1"/>
        <end position="21"/>
    </location>
</feature>
<dbReference type="Pfam" id="PF07980">
    <property type="entry name" value="SusD_RagB"/>
    <property type="match status" value="1"/>
</dbReference>
<evidence type="ECO:0000313" key="9">
    <source>
        <dbReference type="EMBL" id="KDS45403.1"/>
    </source>
</evidence>
<evidence type="ECO:0000256" key="1">
    <source>
        <dbReference type="ARBA" id="ARBA00004442"/>
    </source>
</evidence>
<dbReference type="PROSITE" id="PS51257">
    <property type="entry name" value="PROKAR_LIPOPROTEIN"/>
    <property type="match status" value="1"/>
</dbReference>
<dbReference type="Pfam" id="PF14322">
    <property type="entry name" value="SusD-like_3"/>
    <property type="match status" value="1"/>
</dbReference>
<dbReference type="SUPFAM" id="SSF48452">
    <property type="entry name" value="TPR-like"/>
    <property type="match status" value="1"/>
</dbReference>